<dbReference type="Gene3D" id="1.10.10.10">
    <property type="entry name" value="Winged helix-like DNA-binding domain superfamily/Winged helix DNA-binding domain"/>
    <property type="match status" value="1"/>
</dbReference>
<sequence>MNENNKVRPRFTKEVKTDVINAIVNGELWLEEAMAKYNVQDRRTVIIWLRKYLRKK</sequence>
<dbReference type="InterPro" id="IPR036388">
    <property type="entry name" value="WH-like_DNA-bd_sf"/>
</dbReference>
<evidence type="ECO:0008006" key="3">
    <source>
        <dbReference type="Google" id="ProtNLM"/>
    </source>
</evidence>
<evidence type="ECO:0000313" key="2">
    <source>
        <dbReference type="Proteomes" id="UP000595498"/>
    </source>
</evidence>
<evidence type="ECO:0000313" key="1">
    <source>
        <dbReference type="EMBL" id="QQT54473.1"/>
    </source>
</evidence>
<dbReference type="Proteomes" id="UP000595498">
    <property type="component" value="Chromosome"/>
</dbReference>
<gene>
    <name evidence="1" type="ORF">I6I98_04230</name>
</gene>
<name>A0ABX7CT56_SPHMU</name>
<proteinExistence type="predicted"/>
<reference evidence="1 2" key="1">
    <citation type="submission" date="2021-01" db="EMBL/GenBank/DDBJ databases">
        <title>FDA dAtabase for Regulatory Grade micrObial Sequences (FDA-ARGOS): Supporting development and validation of Infectious Disease Dx tests.</title>
        <authorList>
            <person name="Sproer C."/>
            <person name="Gronow S."/>
            <person name="Severitt S."/>
            <person name="Schroder I."/>
            <person name="Tallon L."/>
            <person name="Sadzewicz L."/>
            <person name="Zhao X."/>
            <person name="Boylan J."/>
            <person name="Ott S."/>
            <person name="Bowen H."/>
            <person name="Vavikolanu K."/>
            <person name="Mehta A."/>
            <person name="Aluvathingal J."/>
            <person name="Nadendla S."/>
            <person name="Lowell S."/>
            <person name="Myers T."/>
            <person name="Yan Y."/>
            <person name="Sichtig H."/>
        </authorList>
    </citation>
    <scope>NUCLEOTIDE SEQUENCE [LARGE SCALE GENOMIC DNA]</scope>
    <source>
        <strain evidence="1 2">FDAARGOS_1141</strain>
    </source>
</reference>
<protein>
    <recommendedName>
        <fullName evidence="3">Transposase</fullName>
    </recommendedName>
</protein>
<organism evidence="1 2">
    <name type="scientific">Sphingobacterium multivorum</name>
    <dbReference type="NCBI Taxonomy" id="28454"/>
    <lineage>
        <taxon>Bacteria</taxon>
        <taxon>Pseudomonadati</taxon>
        <taxon>Bacteroidota</taxon>
        <taxon>Sphingobacteriia</taxon>
        <taxon>Sphingobacteriales</taxon>
        <taxon>Sphingobacteriaceae</taxon>
        <taxon>Sphingobacterium</taxon>
    </lineage>
</organism>
<dbReference type="EMBL" id="CP068224">
    <property type="protein sequence ID" value="QQT54473.1"/>
    <property type="molecule type" value="Genomic_DNA"/>
</dbReference>
<keyword evidence="2" id="KW-1185">Reference proteome</keyword>
<accession>A0ABX7CT56</accession>
<dbReference type="InterPro" id="IPR010921">
    <property type="entry name" value="Trp_repressor/repl_initiator"/>
</dbReference>
<dbReference type="SUPFAM" id="SSF48295">
    <property type="entry name" value="TrpR-like"/>
    <property type="match status" value="1"/>
</dbReference>